<organism evidence="2 3">
    <name type="scientific">Schizopora paradoxa</name>
    <dbReference type="NCBI Taxonomy" id="27342"/>
    <lineage>
        <taxon>Eukaryota</taxon>
        <taxon>Fungi</taxon>
        <taxon>Dikarya</taxon>
        <taxon>Basidiomycota</taxon>
        <taxon>Agaricomycotina</taxon>
        <taxon>Agaricomycetes</taxon>
        <taxon>Hymenochaetales</taxon>
        <taxon>Schizoporaceae</taxon>
        <taxon>Schizopora</taxon>
    </lineage>
</organism>
<sequence length="141" mass="15051">MKLLLSSLAFISTALAQRVAITYPNLGQNIPAGSSINVQVAEGLQLSSITEVGIAVTLQHCQQNPCEDVSNDLGIVFYSGPYQNQEFTPPSAPGWPYQNFTVNVPSGFQKGPAVFSVAHAQLVGAGPEFFNEIENVTVNII</sequence>
<reference evidence="2 3" key="1">
    <citation type="submission" date="2015-04" db="EMBL/GenBank/DDBJ databases">
        <title>Complete genome sequence of Schizopora paradoxa KUC8140, a cosmopolitan wood degrader in East Asia.</title>
        <authorList>
            <consortium name="DOE Joint Genome Institute"/>
            <person name="Min B."/>
            <person name="Park H."/>
            <person name="Jang Y."/>
            <person name="Kim J.-J."/>
            <person name="Kim K.H."/>
            <person name="Pangilinan J."/>
            <person name="Lipzen A."/>
            <person name="Riley R."/>
            <person name="Grigoriev I.V."/>
            <person name="Spatafora J.W."/>
            <person name="Choi I.-G."/>
        </authorList>
    </citation>
    <scope>NUCLEOTIDE SEQUENCE [LARGE SCALE GENOMIC DNA]</scope>
    <source>
        <strain evidence="2 3">KUC8140</strain>
    </source>
</reference>
<dbReference type="EMBL" id="KQ086017">
    <property type="protein sequence ID" value="KLO10786.1"/>
    <property type="molecule type" value="Genomic_DNA"/>
</dbReference>
<keyword evidence="3" id="KW-1185">Reference proteome</keyword>
<feature type="signal peptide" evidence="1">
    <location>
        <begin position="1"/>
        <end position="16"/>
    </location>
</feature>
<proteinExistence type="predicted"/>
<name>A0A0H2S184_9AGAM</name>
<dbReference type="Pfam" id="PF19271">
    <property type="entry name" value="Nis1"/>
    <property type="match status" value="1"/>
</dbReference>
<dbReference type="InterPro" id="IPR045469">
    <property type="entry name" value="Nis1"/>
</dbReference>
<evidence type="ECO:0000313" key="2">
    <source>
        <dbReference type="EMBL" id="KLO10786.1"/>
    </source>
</evidence>
<accession>A0A0H2S184</accession>
<keyword evidence="1" id="KW-0732">Signal</keyword>
<dbReference type="OrthoDB" id="2841294at2759"/>
<dbReference type="InParanoid" id="A0A0H2S184"/>
<evidence type="ECO:0008006" key="4">
    <source>
        <dbReference type="Google" id="ProtNLM"/>
    </source>
</evidence>
<protein>
    <recommendedName>
        <fullName evidence="4">Phosphatidylglycerol/phosphatidylinositol transfer protein</fullName>
    </recommendedName>
</protein>
<dbReference type="Proteomes" id="UP000053477">
    <property type="component" value="Unassembled WGS sequence"/>
</dbReference>
<evidence type="ECO:0000313" key="3">
    <source>
        <dbReference type="Proteomes" id="UP000053477"/>
    </source>
</evidence>
<dbReference type="AlphaFoldDB" id="A0A0H2S184"/>
<evidence type="ECO:0000256" key="1">
    <source>
        <dbReference type="SAM" id="SignalP"/>
    </source>
</evidence>
<gene>
    <name evidence="2" type="ORF">SCHPADRAFT_832036</name>
</gene>
<feature type="chain" id="PRO_5005201972" description="Phosphatidylglycerol/phosphatidylinositol transfer protein" evidence="1">
    <location>
        <begin position="17"/>
        <end position="141"/>
    </location>
</feature>